<accession>A0A839YXZ5</accession>
<dbReference type="PANTHER" id="PTHR39624:SF2">
    <property type="entry name" value="OSMC-LIKE PROTEIN"/>
    <property type="match status" value="1"/>
</dbReference>
<protein>
    <submittedName>
        <fullName evidence="2">Putative redox protein</fullName>
    </submittedName>
</protein>
<dbReference type="AlphaFoldDB" id="A0A839YXZ5"/>
<dbReference type="InterPro" id="IPR036102">
    <property type="entry name" value="OsmC/Ohrsf"/>
</dbReference>
<dbReference type="InterPro" id="IPR003718">
    <property type="entry name" value="OsmC/Ohr_fam"/>
</dbReference>
<dbReference type="SUPFAM" id="SSF53474">
    <property type="entry name" value="alpha/beta-Hydrolases"/>
    <property type="match status" value="1"/>
</dbReference>
<organism evidence="2 3">
    <name type="scientific">Sphingomicrobium lutaoense</name>
    <dbReference type="NCBI Taxonomy" id="515949"/>
    <lineage>
        <taxon>Bacteria</taxon>
        <taxon>Pseudomonadati</taxon>
        <taxon>Pseudomonadota</taxon>
        <taxon>Alphaproteobacteria</taxon>
        <taxon>Sphingomonadales</taxon>
        <taxon>Sphingomonadaceae</taxon>
        <taxon>Sphingomicrobium</taxon>
    </lineage>
</organism>
<dbReference type="InterPro" id="IPR015946">
    <property type="entry name" value="KH_dom-like_a/b"/>
</dbReference>
<reference evidence="2 3" key="1">
    <citation type="submission" date="2020-08" db="EMBL/GenBank/DDBJ databases">
        <title>Genomic Encyclopedia of Type Strains, Phase IV (KMG-IV): sequencing the most valuable type-strain genomes for metagenomic binning, comparative biology and taxonomic classification.</title>
        <authorList>
            <person name="Goeker M."/>
        </authorList>
    </citation>
    <scope>NUCLEOTIDE SEQUENCE [LARGE SCALE GENOMIC DNA]</scope>
    <source>
        <strain evidence="2 3">DSM 24194</strain>
    </source>
</reference>
<dbReference type="Gene3D" id="3.40.50.1820">
    <property type="entry name" value="alpha/beta hydrolase"/>
    <property type="match status" value="1"/>
</dbReference>
<name>A0A839YXZ5_9SPHN</name>
<evidence type="ECO:0000313" key="3">
    <source>
        <dbReference type="Proteomes" id="UP000578569"/>
    </source>
</evidence>
<dbReference type="SUPFAM" id="SSF82784">
    <property type="entry name" value="OsmC-like"/>
    <property type="match status" value="1"/>
</dbReference>
<proteinExistence type="predicted"/>
<dbReference type="RefSeq" id="WP_183933332.1">
    <property type="nucleotide sequence ID" value="NZ_JACICF010000001.1"/>
</dbReference>
<comment type="caution">
    <text evidence="2">The sequence shown here is derived from an EMBL/GenBank/DDBJ whole genome shotgun (WGS) entry which is preliminary data.</text>
</comment>
<evidence type="ECO:0000259" key="1">
    <source>
        <dbReference type="Pfam" id="PF12697"/>
    </source>
</evidence>
<dbReference type="Proteomes" id="UP000578569">
    <property type="component" value="Unassembled WGS sequence"/>
</dbReference>
<gene>
    <name evidence="2" type="ORF">FHS50_001062</name>
</gene>
<dbReference type="Gene3D" id="3.30.300.20">
    <property type="match status" value="1"/>
</dbReference>
<dbReference type="PANTHER" id="PTHR39624">
    <property type="entry name" value="PROTEIN INVOLVED IN RIMO-MEDIATED BETA-METHYLTHIOLATION OF RIBOSOMAL PROTEIN S12 YCAO"/>
    <property type="match status" value="1"/>
</dbReference>
<sequence length="405" mass="43823">MITTEAFQFKGRDGNLLDGRLERPRYGAPRAVAIFAHCFTCGKDSRAATFITRALAAQGVMVLRFDFAGLGGSGGDFSGFATQVSDLECAAQALRDEGHEPTLLVGHSLGGAAAIAAAGRIGSIRAVAAIGAPSDTDHVLRHLGDALEEVEVEGEAVVRIAGREFCVKKQFIEETRGQLQSDALENLGKALLILHSPTDELVGLDHARRNFEAAKHPKSFVALDGADHLLIDDRNARYAADVIAAWASRYIPTMDESAADKPFKGVVRVETAGGKFAQHVITPSHQFIADEPESFGGNDDGPTPYDLLLGALGTCTAMTIQMYARRKKIALDHVRVELEHSRDHAEDTKSDVEEGAERIEAIDKSIELKGDFTQEQHDRMIEISAKCPVHRTLMGDLHIHTTVVK</sequence>
<keyword evidence="3" id="KW-1185">Reference proteome</keyword>
<dbReference type="InterPro" id="IPR000073">
    <property type="entry name" value="AB_hydrolase_1"/>
</dbReference>
<dbReference type="EMBL" id="JACICF010000001">
    <property type="protein sequence ID" value="MBB3764039.1"/>
    <property type="molecule type" value="Genomic_DNA"/>
</dbReference>
<dbReference type="Pfam" id="PF12697">
    <property type="entry name" value="Abhydrolase_6"/>
    <property type="match status" value="1"/>
</dbReference>
<feature type="domain" description="AB hydrolase-1" evidence="1">
    <location>
        <begin position="34"/>
        <end position="240"/>
    </location>
</feature>
<dbReference type="InterPro" id="IPR029058">
    <property type="entry name" value="AB_hydrolase_fold"/>
</dbReference>
<evidence type="ECO:0000313" key="2">
    <source>
        <dbReference type="EMBL" id="MBB3764039.1"/>
    </source>
</evidence>
<dbReference type="Pfam" id="PF02566">
    <property type="entry name" value="OsmC"/>
    <property type="match status" value="1"/>
</dbReference>